<dbReference type="AlphaFoldDB" id="A0A0E9XDK5"/>
<sequence>MSKKIKGKDKYKDEMYICQRG</sequence>
<evidence type="ECO:0000313" key="1">
    <source>
        <dbReference type="EMBL" id="JAH99920.1"/>
    </source>
</evidence>
<name>A0A0E9XDK5_ANGAN</name>
<dbReference type="EMBL" id="GBXM01008657">
    <property type="protein sequence ID" value="JAH99920.1"/>
    <property type="molecule type" value="Transcribed_RNA"/>
</dbReference>
<organism evidence="1">
    <name type="scientific">Anguilla anguilla</name>
    <name type="common">European freshwater eel</name>
    <name type="synonym">Muraena anguilla</name>
    <dbReference type="NCBI Taxonomy" id="7936"/>
    <lineage>
        <taxon>Eukaryota</taxon>
        <taxon>Metazoa</taxon>
        <taxon>Chordata</taxon>
        <taxon>Craniata</taxon>
        <taxon>Vertebrata</taxon>
        <taxon>Euteleostomi</taxon>
        <taxon>Actinopterygii</taxon>
        <taxon>Neopterygii</taxon>
        <taxon>Teleostei</taxon>
        <taxon>Anguilliformes</taxon>
        <taxon>Anguillidae</taxon>
        <taxon>Anguilla</taxon>
    </lineage>
</organism>
<reference evidence="1" key="2">
    <citation type="journal article" date="2015" name="Fish Shellfish Immunol.">
        <title>Early steps in the European eel (Anguilla anguilla)-Vibrio vulnificus interaction in the gills: Role of the RtxA13 toxin.</title>
        <authorList>
            <person name="Callol A."/>
            <person name="Pajuelo D."/>
            <person name="Ebbesson L."/>
            <person name="Teles M."/>
            <person name="MacKenzie S."/>
            <person name="Amaro C."/>
        </authorList>
    </citation>
    <scope>NUCLEOTIDE SEQUENCE</scope>
</reference>
<protein>
    <submittedName>
        <fullName evidence="1">Uncharacterized protein</fullName>
    </submittedName>
</protein>
<reference evidence="1" key="1">
    <citation type="submission" date="2014-11" db="EMBL/GenBank/DDBJ databases">
        <authorList>
            <person name="Amaro Gonzalez C."/>
        </authorList>
    </citation>
    <scope>NUCLEOTIDE SEQUENCE</scope>
</reference>
<proteinExistence type="predicted"/>
<accession>A0A0E9XDK5</accession>